<reference evidence="1" key="1">
    <citation type="journal article" date="2023" name="IScience">
        <title>Live-bearing cockroach genome reveals convergent evolutionary mechanisms linked to viviparity in insects and beyond.</title>
        <authorList>
            <person name="Fouks B."/>
            <person name="Harrison M.C."/>
            <person name="Mikhailova A.A."/>
            <person name="Marchal E."/>
            <person name="English S."/>
            <person name="Carruthers M."/>
            <person name="Jennings E.C."/>
            <person name="Chiamaka E.L."/>
            <person name="Frigard R.A."/>
            <person name="Pippel M."/>
            <person name="Attardo G.M."/>
            <person name="Benoit J.B."/>
            <person name="Bornberg-Bauer E."/>
            <person name="Tobe S.S."/>
        </authorList>
    </citation>
    <scope>NUCLEOTIDE SEQUENCE</scope>
    <source>
        <strain evidence="1">Stay&amp;Tobe</strain>
    </source>
</reference>
<organism evidence="1 2">
    <name type="scientific">Diploptera punctata</name>
    <name type="common">Pacific beetle cockroach</name>
    <dbReference type="NCBI Taxonomy" id="6984"/>
    <lineage>
        <taxon>Eukaryota</taxon>
        <taxon>Metazoa</taxon>
        <taxon>Ecdysozoa</taxon>
        <taxon>Arthropoda</taxon>
        <taxon>Hexapoda</taxon>
        <taxon>Insecta</taxon>
        <taxon>Pterygota</taxon>
        <taxon>Neoptera</taxon>
        <taxon>Polyneoptera</taxon>
        <taxon>Dictyoptera</taxon>
        <taxon>Blattodea</taxon>
        <taxon>Blaberoidea</taxon>
        <taxon>Blaberidae</taxon>
        <taxon>Diplopterinae</taxon>
        <taxon>Diploptera</taxon>
    </lineage>
</organism>
<accession>A0AAD7ZKA1</accession>
<dbReference type="AlphaFoldDB" id="A0AAD7ZKA1"/>
<reference evidence="1" key="2">
    <citation type="submission" date="2023-05" db="EMBL/GenBank/DDBJ databases">
        <authorList>
            <person name="Fouks B."/>
        </authorList>
    </citation>
    <scope>NUCLEOTIDE SEQUENCE</scope>
    <source>
        <strain evidence="1">Stay&amp;Tobe</strain>
        <tissue evidence="1">Testes</tissue>
    </source>
</reference>
<name>A0AAD7ZKA1_DIPPU</name>
<sequence>CIIYWMRTASLRLPVFQRIKLVILGSNPEFVTELLCLFYRPLIHIRTEI</sequence>
<evidence type="ECO:0000313" key="2">
    <source>
        <dbReference type="Proteomes" id="UP001233999"/>
    </source>
</evidence>
<evidence type="ECO:0000313" key="1">
    <source>
        <dbReference type="EMBL" id="KAJ9581917.1"/>
    </source>
</evidence>
<feature type="non-terminal residue" evidence="1">
    <location>
        <position position="49"/>
    </location>
</feature>
<protein>
    <submittedName>
        <fullName evidence="1">Uncharacterized protein</fullName>
    </submittedName>
</protein>
<proteinExistence type="predicted"/>
<dbReference type="Proteomes" id="UP001233999">
    <property type="component" value="Unassembled WGS sequence"/>
</dbReference>
<keyword evidence="2" id="KW-1185">Reference proteome</keyword>
<comment type="caution">
    <text evidence="1">The sequence shown here is derived from an EMBL/GenBank/DDBJ whole genome shotgun (WGS) entry which is preliminary data.</text>
</comment>
<dbReference type="EMBL" id="JASPKZ010007835">
    <property type="protein sequence ID" value="KAJ9581917.1"/>
    <property type="molecule type" value="Genomic_DNA"/>
</dbReference>
<gene>
    <name evidence="1" type="ORF">L9F63_003737</name>
</gene>